<dbReference type="Pfam" id="PF25601">
    <property type="entry name" value="AAA_lid_14"/>
    <property type="match status" value="1"/>
</dbReference>
<dbReference type="PROSITE" id="PS00675">
    <property type="entry name" value="SIGMA54_INTERACT_1"/>
    <property type="match status" value="1"/>
</dbReference>
<dbReference type="InterPro" id="IPR002197">
    <property type="entry name" value="HTH_Fis"/>
</dbReference>
<evidence type="ECO:0000256" key="4">
    <source>
        <dbReference type="ARBA" id="ARBA00023125"/>
    </source>
</evidence>
<dbReference type="SUPFAM" id="SSF46689">
    <property type="entry name" value="Homeodomain-like"/>
    <property type="match status" value="1"/>
</dbReference>
<dbReference type="InterPro" id="IPR025944">
    <property type="entry name" value="Sigma_54_int_dom_CS"/>
</dbReference>
<dbReference type="HOGENOM" id="CLU_000445_0_6_0"/>
<feature type="domain" description="Response regulatory" evidence="8">
    <location>
        <begin position="1"/>
        <end position="120"/>
    </location>
</feature>
<dbReference type="GO" id="GO:0000160">
    <property type="term" value="P:phosphorelay signal transduction system"/>
    <property type="evidence" value="ECO:0007669"/>
    <property type="project" value="InterPro"/>
</dbReference>
<dbReference type="PANTHER" id="PTHR32071:SF122">
    <property type="entry name" value="SIGMA FACTOR"/>
    <property type="match status" value="1"/>
</dbReference>
<dbReference type="GO" id="GO:0006355">
    <property type="term" value="P:regulation of DNA-templated transcription"/>
    <property type="evidence" value="ECO:0007669"/>
    <property type="project" value="InterPro"/>
</dbReference>
<dbReference type="CDD" id="cd00009">
    <property type="entry name" value="AAA"/>
    <property type="match status" value="1"/>
</dbReference>
<dbReference type="Gene3D" id="3.40.50.2300">
    <property type="match status" value="1"/>
</dbReference>
<proteinExistence type="predicted"/>
<dbReference type="PANTHER" id="PTHR32071">
    <property type="entry name" value="TRANSCRIPTIONAL REGULATORY PROTEIN"/>
    <property type="match status" value="1"/>
</dbReference>
<dbReference type="InterPro" id="IPR027417">
    <property type="entry name" value="P-loop_NTPase"/>
</dbReference>
<keyword evidence="10" id="KW-1185">Reference proteome</keyword>
<dbReference type="OrthoDB" id="9763792at2"/>
<dbReference type="EMBL" id="CP001968">
    <property type="protein sequence ID" value="ADD67581.1"/>
    <property type="molecule type" value="Genomic_DNA"/>
</dbReference>
<evidence type="ECO:0000256" key="1">
    <source>
        <dbReference type="ARBA" id="ARBA00022741"/>
    </source>
</evidence>
<keyword evidence="1" id="KW-0547">Nucleotide-binding</keyword>
<dbReference type="Gene3D" id="1.10.8.60">
    <property type="match status" value="1"/>
</dbReference>
<dbReference type="SMART" id="SM00382">
    <property type="entry name" value="AAA"/>
    <property type="match status" value="1"/>
</dbReference>
<dbReference type="KEGG" id="dap:Dacet_0801"/>
<sequence>MKYIVAATTSSDAVSAVKNSFDKNFNVLSVKTLSECLCMFTDKRPEFTMVDISLLKDPETGGYKKTLRKFWDIFPAAHIIVLAAQNEIREAVSAVKCGATNYITYPVDPVELKYIIENTSETQMMEHELGFLREKFWRDDAERMVRTNSKAMRDVYAKVMRVAETDATILITGETGTGKSLLAKIIHSHSKRNGNQFISVHCGAIPDTLIESELFGHEKGAFTGAVKRKLGRFEIASGGTIFLDEIGTITSQTQIKLLQILQDGTFNRVGGETVIKTDARVISATNEDLKELCKSGDFRSDLYYRLNVFPVEIPALRERKEDIPLLVDTFLSTLSERYVREIDGLHPLVEEAFMEYDWPGNIRELENIVERAFIIEPSDVLTPASFPQELFGYCKVDHDDMIDISRPLADVRKHSIERVETKYLQQLLEKTGGSIKDTAAAAGMTVRNLHNLMTKYGLHKETYK</sequence>
<dbReference type="Pfam" id="PF00158">
    <property type="entry name" value="Sigma54_activat"/>
    <property type="match status" value="1"/>
</dbReference>
<keyword evidence="2" id="KW-0067">ATP-binding</keyword>
<evidence type="ECO:0000256" key="5">
    <source>
        <dbReference type="ARBA" id="ARBA00023163"/>
    </source>
</evidence>
<dbReference type="GO" id="GO:0005524">
    <property type="term" value="F:ATP binding"/>
    <property type="evidence" value="ECO:0007669"/>
    <property type="project" value="UniProtKB-KW"/>
</dbReference>
<gene>
    <name evidence="9" type="ordered locus">Dacet_0801</name>
</gene>
<protein>
    <submittedName>
        <fullName evidence="9">Two component, sigma54 specific, transcriptional regulator, Fis family</fullName>
    </submittedName>
</protein>
<dbReference type="Gene3D" id="1.10.10.60">
    <property type="entry name" value="Homeodomain-like"/>
    <property type="match status" value="1"/>
</dbReference>
<organism evidence="9 10">
    <name type="scientific">Denitrovibrio acetiphilus (strain DSM 12809 / NBRC 114555 / N2460)</name>
    <dbReference type="NCBI Taxonomy" id="522772"/>
    <lineage>
        <taxon>Bacteria</taxon>
        <taxon>Pseudomonadati</taxon>
        <taxon>Deferribacterota</taxon>
        <taxon>Deferribacteres</taxon>
        <taxon>Deferribacterales</taxon>
        <taxon>Geovibrionaceae</taxon>
        <taxon>Denitrovibrio</taxon>
    </lineage>
</organism>
<evidence type="ECO:0000259" key="8">
    <source>
        <dbReference type="PROSITE" id="PS50110"/>
    </source>
</evidence>
<evidence type="ECO:0000256" key="2">
    <source>
        <dbReference type="ARBA" id="ARBA00022840"/>
    </source>
</evidence>
<evidence type="ECO:0000256" key="3">
    <source>
        <dbReference type="ARBA" id="ARBA00023015"/>
    </source>
</evidence>
<feature type="domain" description="Sigma-54 factor interaction" evidence="7">
    <location>
        <begin position="145"/>
        <end position="374"/>
    </location>
</feature>
<feature type="modified residue" description="4-aspartylphosphate" evidence="6">
    <location>
        <position position="51"/>
    </location>
</feature>
<evidence type="ECO:0000313" key="10">
    <source>
        <dbReference type="Proteomes" id="UP000002012"/>
    </source>
</evidence>
<dbReference type="InterPro" id="IPR003593">
    <property type="entry name" value="AAA+_ATPase"/>
</dbReference>
<name>D4H5G1_DENA2</name>
<dbReference type="InParanoid" id="D4H5G1"/>
<keyword evidence="3" id="KW-0805">Transcription regulation</keyword>
<dbReference type="STRING" id="522772.Dacet_0801"/>
<dbReference type="SUPFAM" id="SSF52540">
    <property type="entry name" value="P-loop containing nucleoside triphosphate hydrolases"/>
    <property type="match status" value="1"/>
</dbReference>
<dbReference type="GO" id="GO:0043565">
    <property type="term" value="F:sequence-specific DNA binding"/>
    <property type="evidence" value="ECO:0007669"/>
    <property type="project" value="InterPro"/>
</dbReference>
<dbReference type="PROSITE" id="PS00676">
    <property type="entry name" value="SIGMA54_INTERACT_2"/>
    <property type="match status" value="1"/>
</dbReference>
<dbReference type="InterPro" id="IPR009057">
    <property type="entry name" value="Homeodomain-like_sf"/>
</dbReference>
<dbReference type="PROSITE" id="PS50045">
    <property type="entry name" value="SIGMA54_INTERACT_4"/>
    <property type="match status" value="1"/>
</dbReference>
<keyword evidence="5" id="KW-0804">Transcription</keyword>
<dbReference type="FunFam" id="3.40.50.300:FF:000006">
    <property type="entry name" value="DNA-binding transcriptional regulator NtrC"/>
    <property type="match status" value="1"/>
</dbReference>
<dbReference type="SUPFAM" id="SSF52172">
    <property type="entry name" value="CheY-like"/>
    <property type="match status" value="1"/>
</dbReference>
<dbReference type="eggNOG" id="COG2204">
    <property type="taxonomic scope" value="Bacteria"/>
</dbReference>
<dbReference type="AlphaFoldDB" id="D4H5G1"/>
<evidence type="ECO:0000259" key="7">
    <source>
        <dbReference type="PROSITE" id="PS50045"/>
    </source>
</evidence>
<evidence type="ECO:0000256" key="6">
    <source>
        <dbReference type="PROSITE-ProRule" id="PRU00169"/>
    </source>
</evidence>
<accession>D4H5G1</accession>
<keyword evidence="6" id="KW-0597">Phosphoprotein</keyword>
<dbReference type="Gene3D" id="3.40.50.300">
    <property type="entry name" value="P-loop containing nucleotide triphosphate hydrolases"/>
    <property type="match status" value="1"/>
</dbReference>
<reference evidence="9 10" key="1">
    <citation type="journal article" date="2010" name="Stand. Genomic Sci.">
        <title>Complete genome sequence of Denitrovibrio acetiphilus type strain (N2460).</title>
        <authorList>
            <person name="Kiss H."/>
            <person name="Lang E."/>
            <person name="Lapidus A."/>
            <person name="Copeland A."/>
            <person name="Nolan M."/>
            <person name="Glavina Del Rio T."/>
            <person name="Chen F."/>
            <person name="Lucas S."/>
            <person name="Tice H."/>
            <person name="Cheng J.F."/>
            <person name="Han C."/>
            <person name="Goodwin L."/>
            <person name="Pitluck S."/>
            <person name="Liolios K."/>
            <person name="Pati A."/>
            <person name="Ivanova N."/>
            <person name="Mavromatis K."/>
            <person name="Chen A."/>
            <person name="Palaniappan K."/>
            <person name="Land M."/>
            <person name="Hauser L."/>
            <person name="Chang Y.J."/>
            <person name="Jeffries C.D."/>
            <person name="Detter J.C."/>
            <person name="Brettin T."/>
            <person name="Spring S."/>
            <person name="Rohde M."/>
            <person name="Goker M."/>
            <person name="Woyke T."/>
            <person name="Bristow J."/>
            <person name="Eisen J.A."/>
            <person name="Markowitz V."/>
            <person name="Hugenholtz P."/>
            <person name="Kyrpides N.C."/>
            <person name="Klenk H.P."/>
        </authorList>
    </citation>
    <scope>NUCLEOTIDE SEQUENCE [LARGE SCALE GENOMIC DNA]</scope>
    <source>
        <strain evidence="10">DSM 12809 / NBRC 114555 / N2460</strain>
    </source>
</reference>
<dbReference type="InterPro" id="IPR058031">
    <property type="entry name" value="AAA_lid_NorR"/>
</dbReference>
<keyword evidence="4" id="KW-0238">DNA-binding</keyword>
<dbReference type="InterPro" id="IPR025943">
    <property type="entry name" value="Sigma_54_int_dom_ATP-bd_2"/>
</dbReference>
<dbReference type="InterPro" id="IPR011006">
    <property type="entry name" value="CheY-like_superfamily"/>
</dbReference>
<dbReference type="InterPro" id="IPR001789">
    <property type="entry name" value="Sig_transdc_resp-reg_receiver"/>
</dbReference>
<dbReference type="PROSITE" id="PS00688">
    <property type="entry name" value="SIGMA54_INTERACT_3"/>
    <property type="match status" value="1"/>
</dbReference>
<evidence type="ECO:0000313" key="9">
    <source>
        <dbReference type="EMBL" id="ADD67581.1"/>
    </source>
</evidence>
<dbReference type="InterPro" id="IPR025662">
    <property type="entry name" value="Sigma_54_int_dom_ATP-bd_1"/>
</dbReference>
<dbReference type="InterPro" id="IPR002078">
    <property type="entry name" value="Sigma_54_int"/>
</dbReference>
<dbReference type="Pfam" id="PF02954">
    <property type="entry name" value="HTH_8"/>
    <property type="match status" value="1"/>
</dbReference>
<dbReference type="Proteomes" id="UP000002012">
    <property type="component" value="Chromosome"/>
</dbReference>
<dbReference type="PaxDb" id="522772-Dacet_0801"/>
<dbReference type="PROSITE" id="PS50110">
    <property type="entry name" value="RESPONSE_REGULATORY"/>
    <property type="match status" value="1"/>
</dbReference>